<dbReference type="InterPro" id="IPR035093">
    <property type="entry name" value="RelE/ParE_toxin_dom_sf"/>
</dbReference>
<dbReference type="InterPro" id="IPR007712">
    <property type="entry name" value="RelE/ParE_toxin"/>
</dbReference>
<proteinExistence type="inferred from homology"/>
<dbReference type="SUPFAM" id="SSF143011">
    <property type="entry name" value="RelE-like"/>
    <property type="match status" value="1"/>
</dbReference>
<keyword evidence="4" id="KW-1185">Reference proteome</keyword>
<name>F8B4K2_9ACTN</name>
<dbReference type="HOGENOM" id="CLU_2436489_0_0_11"/>
<evidence type="ECO:0000256" key="1">
    <source>
        <dbReference type="ARBA" id="ARBA00006226"/>
    </source>
</evidence>
<dbReference type="Pfam" id="PF05016">
    <property type="entry name" value="ParE_toxin"/>
    <property type="match status" value="1"/>
</dbReference>
<gene>
    <name evidence="3" type="ordered locus">FsymDg_0382</name>
</gene>
<dbReference type="eggNOG" id="COG2026">
    <property type="taxonomic scope" value="Bacteria"/>
</dbReference>
<accession>F8B4K2</accession>
<dbReference type="EMBL" id="CP002801">
    <property type="protein sequence ID" value="AEH07944.1"/>
    <property type="molecule type" value="Genomic_DNA"/>
</dbReference>
<dbReference type="Gene3D" id="3.30.2310.20">
    <property type="entry name" value="RelE-like"/>
    <property type="match status" value="1"/>
</dbReference>
<dbReference type="Proteomes" id="UP000001549">
    <property type="component" value="Chromosome"/>
</dbReference>
<dbReference type="KEGG" id="fsy:FsymDg_0382"/>
<reference evidence="3 4" key="1">
    <citation type="submission" date="2011-05" db="EMBL/GenBank/DDBJ databases">
        <title>Complete sequence of chromosome of Frankia symbiont of Datisca glomerata.</title>
        <authorList>
            <consortium name="US DOE Joint Genome Institute"/>
            <person name="Lucas S."/>
            <person name="Han J."/>
            <person name="Lapidus A."/>
            <person name="Cheng J.-F."/>
            <person name="Goodwin L."/>
            <person name="Pitluck S."/>
            <person name="Peters L."/>
            <person name="Mikhailova N."/>
            <person name="Chertkov O."/>
            <person name="Teshima H."/>
            <person name="Han C."/>
            <person name="Tapia R."/>
            <person name="Land M."/>
            <person name="Hauser L."/>
            <person name="Kyrpides N."/>
            <person name="Ivanova N."/>
            <person name="Pagani I."/>
            <person name="Berry A."/>
            <person name="Pawlowski K."/>
            <person name="Persson T."/>
            <person name="Vanden Heuvel B."/>
            <person name="Benson D."/>
            <person name="Woyke T."/>
        </authorList>
    </citation>
    <scope>NUCLEOTIDE SEQUENCE [LARGE SCALE GENOMIC DNA]</scope>
    <source>
        <strain evidence="4">4085684</strain>
    </source>
</reference>
<dbReference type="PANTHER" id="PTHR35601:SF1">
    <property type="entry name" value="TOXIN RELE"/>
    <property type="match status" value="1"/>
</dbReference>
<evidence type="ECO:0000313" key="4">
    <source>
        <dbReference type="Proteomes" id="UP000001549"/>
    </source>
</evidence>
<evidence type="ECO:0000256" key="2">
    <source>
        <dbReference type="ARBA" id="ARBA00022649"/>
    </source>
</evidence>
<keyword evidence="2" id="KW-1277">Toxin-antitoxin system</keyword>
<dbReference type="STRING" id="656024.FsymDg_0382"/>
<dbReference type="AlphaFoldDB" id="F8B4K2"/>
<sequence>MACPPWRGNATGRAGTITATDAIVAAFAAHGFVTGPLLDAPHRVGKPLDPPLAPLWSARRGPYRVIYLIDGTKHVVEVTAIRHRRDAYHT</sequence>
<comment type="similarity">
    <text evidence="1">Belongs to the RelE toxin family.</text>
</comment>
<evidence type="ECO:0000313" key="3">
    <source>
        <dbReference type="EMBL" id="AEH07944.1"/>
    </source>
</evidence>
<organism evidence="3 4">
    <name type="scientific">Candidatus Protofrankia datiscae</name>
    <dbReference type="NCBI Taxonomy" id="2716812"/>
    <lineage>
        <taxon>Bacteria</taxon>
        <taxon>Bacillati</taxon>
        <taxon>Actinomycetota</taxon>
        <taxon>Actinomycetes</taxon>
        <taxon>Frankiales</taxon>
        <taxon>Frankiaceae</taxon>
        <taxon>Protofrankia</taxon>
    </lineage>
</organism>
<protein>
    <submittedName>
        <fullName evidence="3">Plasmid stabilization system</fullName>
    </submittedName>
</protein>
<dbReference type="PANTHER" id="PTHR35601">
    <property type="entry name" value="TOXIN RELE"/>
    <property type="match status" value="1"/>
</dbReference>